<dbReference type="Pfam" id="PF00496">
    <property type="entry name" value="SBP_bac_5"/>
    <property type="match status" value="1"/>
</dbReference>
<accession>A0A2Z4RQ47</accession>
<evidence type="ECO:0000313" key="8">
    <source>
        <dbReference type="EMBL" id="AWY42755.1"/>
    </source>
</evidence>
<evidence type="ECO:0000256" key="6">
    <source>
        <dbReference type="SAM" id="SignalP"/>
    </source>
</evidence>
<gene>
    <name evidence="8" type="ORF">DKY63_23745</name>
</gene>
<feature type="chain" id="PRO_5016247208" evidence="6">
    <location>
        <begin position="25"/>
        <end position="541"/>
    </location>
</feature>
<evidence type="ECO:0000256" key="1">
    <source>
        <dbReference type="ARBA" id="ARBA00005695"/>
    </source>
</evidence>
<keyword evidence="5" id="KW-0653">Protein transport</keyword>
<feature type="domain" description="Solute-binding protein family 5" evidence="7">
    <location>
        <begin position="71"/>
        <end position="457"/>
    </location>
</feature>
<dbReference type="OrthoDB" id="9801912at2"/>
<dbReference type="GO" id="GO:1904680">
    <property type="term" value="F:peptide transmembrane transporter activity"/>
    <property type="evidence" value="ECO:0007669"/>
    <property type="project" value="TreeGrafter"/>
</dbReference>
<evidence type="ECO:0000256" key="4">
    <source>
        <dbReference type="ARBA" id="ARBA00022856"/>
    </source>
</evidence>
<dbReference type="FunFam" id="3.90.76.10:FF:000002">
    <property type="entry name" value="Dipeptide ABC transporter, substrate-binding protein"/>
    <property type="match status" value="1"/>
</dbReference>
<dbReference type="Proteomes" id="UP000250299">
    <property type="component" value="Chromosome"/>
</dbReference>
<dbReference type="PANTHER" id="PTHR30290">
    <property type="entry name" value="PERIPLASMIC BINDING COMPONENT OF ABC TRANSPORTER"/>
    <property type="match status" value="1"/>
</dbReference>
<evidence type="ECO:0000313" key="9">
    <source>
        <dbReference type="Proteomes" id="UP000250299"/>
    </source>
</evidence>
<dbReference type="FunFam" id="3.10.105.10:FF:000002">
    <property type="entry name" value="Dipeptide ABC transporter, substrate-binding protein"/>
    <property type="match status" value="1"/>
</dbReference>
<sequence length="541" mass="60517">MLKQAVIPFLVGASLLASAPFAQAATNLVFCSEGSPAGFDPGQYTTGTDFDASAETMFNRLTQFERGGTAVIPGLATSWDVSADGLTYTFHLREGVKFHTTPYFKPTREFNADDVLFTFNRMINKDDPFRKAYPTEFPYFTDMGMDTNITKVEKVDDKTVKFTLKEVDAAFIQNLAMSFASIQSGEYAAQLLKEGKAADINQKPIGTGPFVFKSYQKDSNIRYTGNKDYWKPDDVKIDNLIFAITTDPSVRIQKLKKGECQITLFPRPADLKALKEDKTLKVPDQAGFNLGYIAYNVMPQLKGQTTPNPLADLKVRQALDMAVNKPQIIESVYQGAGQLAVNAMPPTQWSYDTTIKDAKYDPEKAKELLKEAGVKEGTEIVLWAMPVQRPYNPNAKLMAEMLQSDWKKIGLNVKIQSYEWGEYIKRAKGGEQQGMLIGWSGDNGDPDNWLNVLFGCDSLDGNNFSKWCDKKFDDLVKQAKRTSDQAKRTELYKQAQHVLKDAVPYTPIAHSTVFQPMRAEVQDFKISPFGLNSFYGVSVSK</sequence>
<reference evidence="8 9" key="1">
    <citation type="submission" date="2018-05" db="EMBL/GenBank/DDBJ databases">
        <title>Whole genome sequence of Pseudomonas putida JBC17.</title>
        <authorList>
            <person name="Lee Y.H."/>
            <person name="David K."/>
        </authorList>
    </citation>
    <scope>NUCLEOTIDE SEQUENCE [LARGE SCALE GENOMIC DNA]</scope>
    <source>
        <strain evidence="8 9">JBC17</strain>
    </source>
</reference>
<dbReference type="InterPro" id="IPR000914">
    <property type="entry name" value="SBP_5_dom"/>
</dbReference>
<dbReference type="FunFam" id="3.40.190.10:FF:000036">
    <property type="entry name" value="Dipeptide ABC transporter, substrate-binding protein"/>
    <property type="match status" value="1"/>
</dbReference>
<keyword evidence="3 6" id="KW-0732">Signal</keyword>
<evidence type="ECO:0000256" key="3">
    <source>
        <dbReference type="ARBA" id="ARBA00022729"/>
    </source>
</evidence>
<dbReference type="GO" id="GO:0030288">
    <property type="term" value="C:outer membrane-bounded periplasmic space"/>
    <property type="evidence" value="ECO:0007669"/>
    <property type="project" value="TreeGrafter"/>
</dbReference>
<organism evidence="8 9">
    <name type="scientific">Pseudomonas putida</name>
    <name type="common">Arthrobacter siderocapsulatus</name>
    <dbReference type="NCBI Taxonomy" id="303"/>
    <lineage>
        <taxon>Bacteria</taxon>
        <taxon>Pseudomonadati</taxon>
        <taxon>Pseudomonadota</taxon>
        <taxon>Gammaproteobacteria</taxon>
        <taxon>Pseudomonadales</taxon>
        <taxon>Pseudomonadaceae</taxon>
        <taxon>Pseudomonas</taxon>
    </lineage>
</organism>
<protein>
    <submittedName>
        <fullName evidence="8">ABC transporter substrate-binding protein</fullName>
    </submittedName>
</protein>
<proteinExistence type="inferred from homology"/>
<dbReference type="EMBL" id="CP029693">
    <property type="protein sequence ID" value="AWY42755.1"/>
    <property type="molecule type" value="Genomic_DNA"/>
</dbReference>
<dbReference type="AlphaFoldDB" id="A0A2Z4RQ47"/>
<dbReference type="GO" id="GO:0042938">
    <property type="term" value="P:dipeptide transport"/>
    <property type="evidence" value="ECO:0007669"/>
    <property type="project" value="TreeGrafter"/>
</dbReference>
<dbReference type="PIRSF" id="PIRSF002741">
    <property type="entry name" value="MppA"/>
    <property type="match status" value="1"/>
</dbReference>
<dbReference type="SUPFAM" id="SSF53850">
    <property type="entry name" value="Periplasmic binding protein-like II"/>
    <property type="match status" value="1"/>
</dbReference>
<dbReference type="InterPro" id="IPR030678">
    <property type="entry name" value="Peptide/Ni-bd"/>
</dbReference>
<dbReference type="GO" id="GO:0043190">
    <property type="term" value="C:ATP-binding cassette (ABC) transporter complex"/>
    <property type="evidence" value="ECO:0007669"/>
    <property type="project" value="InterPro"/>
</dbReference>
<dbReference type="Gene3D" id="3.90.76.10">
    <property type="entry name" value="Dipeptide-binding Protein, Domain 1"/>
    <property type="match status" value="1"/>
</dbReference>
<name>A0A2Z4RQ47_PSEPU</name>
<dbReference type="Gene3D" id="3.10.105.10">
    <property type="entry name" value="Dipeptide-binding Protein, Domain 3"/>
    <property type="match status" value="1"/>
</dbReference>
<evidence type="ECO:0000259" key="7">
    <source>
        <dbReference type="Pfam" id="PF00496"/>
    </source>
</evidence>
<feature type="signal peptide" evidence="6">
    <location>
        <begin position="1"/>
        <end position="24"/>
    </location>
</feature>
<dbReference type="InterPro" id="IPR023765">
    <property type="entry name" value="SBP_5_CS"/>
</dbReference>
<evidence type="ECO:0000256" key="5">
    <source>
        <dbReference type="ARBA" id="ARBA00022927"/>
    </source>
</evidence>
<evidence type="ECO:0000256" key="2">
    <source>
        <dbReference type="ARBA" id="ARBA00022448"/>
    </source>
</evidence>
<comment type="similarity">
    <text evidence="1">Belongs to the bacterial solute-binding protein 5 family.</text>
</comment>
<keyword evidence="4" id="KW-0571">Peptide transport</keyword>
<dbReference type="GO" id="GO:0015031">
    <property type="term" value="P:protein transport"/>
    <property type="evidence" value="ECO:0007669"/>
    <property type="project" value="UniProtKB-KW"/>
</dbReference>
<dbReference type="CDD" id="cd08493">
    <property type="entry name" value="PBP2_DppA_like"/>
    <property type="match status" value="1"/>
</dbReference>
<keyword evidence="2" id="KW-0813">Transport</keyword>
<dbReference type="RefSeq" id="WP_110966330.1">
    <property type="nucleotide sequence ID" value="NZ_CP029693.1"/>
</dbReference>
<dbReference type="Gene3D" id="3.40.190.10">
    <property type="entry name" value="Periplasmic binding protein-like II"/>
    <property type="match status" value="1"/>
</dbReference>
<dbReference type="PROSITE" id="PS01040">
    <property type="entry name" value="SBP_BACTERIAL_5"/>
    <property type="match status" value="1"/>
</dbReference>
<dbReference type="InterPro" id="IPR039424">
    <property type="entry name" value="SBP_5"/>
</dbReference>
<dbReference type="PANTHER" id="PTHR30290:SF38">
    <property type="entry name" value="D,D-DIPEPTIDE-BINDING PERIPLASMIC PROTEIN DDPA-RELATED"/>
    <property type="match status" value="1"/>
</dbReference>